<dbReference type="Proteomes" id="UP000033924">
    <property type="component" value="Unassembled WGS sequence"/>
</dbReference>
<accession>A0A0M2KKA3</accession>
<gene>
    <name evidence="1" type="ORF">SY86_23310</name>
</gene>
<dbReference type="InterPro" id="IPR020300">
    <property type="entry name" value="DUF2644"/>
</dbReference>
<dbReference type="Pfam" id="PF10841">
    <property type="entry name" value="DUF2644"/>
    <property type="match status" value="1"/>
</dbReference>
<protein>
    <submittedName>
        <fullName evidence="1">Uncharacterized protein</fullName>
    </submittedName>
</protein>
<name>A0A0M2KKA3_9GAMM</name>
<sequence length="92" mass="9793">MIRGIVLMALFNRLGELITNPQGRLSTTDAATMVALVVSSLALIICVVMDRQPDAALGLYLGAWVTHAGVQVHQKLKVPVAQPAGGKDEQRS</sequence>
<dbReference type="PATRIC" id="fig|65700.7.peg.5795"/>
<evidence type="ECO:0000313" key="1">
    <source>
        <dbReference type="EMBL" id="KKF37663.1"/>
    </source>
</evidence>
<dbReference type="AlphaFoldDB" id="A0A0M2KKA3"/>
<evidence type="ECO:0000313" key="2">
    <source>
        <dbReference type="Proteomes" id="UP000033924"/>
    </source>
</evidence>
<reference evidence="1 2" key="1">
    <citation type="submission" date="2015-01" db="EMBL/GenBank/DDBJ databases">
        <title>Erwinia tracheiphila.</title>
        <authorList>
            <person name="Shapiro L.R."/>
        </authorList>
    </citation>
    <scope>NUCLEOTIDE SEQUENCE [LARGE SCALE GENOMIC DNA]</scope>
    <source>
        <strain evidence="1 2">BuffGH</strain>
    </source>
</reference>
<comment type="caution">
    <text evidence="1">The sequence shown here is derived from an EMBL/GenBank/DDBJ whole genome shotgun (WGS) entry which is preliminary data.</text>
</comment>
<keyword evidence="2" id="KW-1185">Reference proteome</keyword>
<dbReference type="EMBL" id="JXNU01000003">
    <property type="protein sequence ID" value="KKF37663.1"/>
    <property type="molecule type" value="Genomic_DNA"/>
</dbReference>
<dbReference type="STRING" id="65700.SY86_23310"/>
<proteinExistence type="predicted"/>
<organism evidence="1 2">
    <name type="scientific">Erwinia tracheiphila</name>
    <dbReference type="NCBI Taxonomy" id="65700"/>
    <lineage>
        <taxon>Bacteria</taxon>
        <taxon>Pseudomonadati</taxon>
        <taxon>Pseudomonadota</taxon>
        <taxon>Gammaproteobacteria</taxon>
        <taxon>Enterobacterales</taxon>
        <taxon>Erwiniaceae</taxon>
        <taxon>Erwinia</taxon>
    </lineage>
</organism>